<evidence type="ECO:0000313" key="1">
    <source>
        <dbReference type="EMBL" id="MBW0523695.1"/>
    </source>
</evidence>
<dbReference type="EMBL" id="AVOT02030504">
    <property type="protein sequence ID" value="MBW0523695.1"/>
    <property type="molecule type" value="Genomic_DNA"/>
</dbReference>
<dbReference type="AlphaFoldDB" id="A0A9Q3EIR9"/>
<reference evidence="1" key="1">
    <citation type="submission" date="2021-03" db="EMBL/GenBank/DDBJ databases">
        <title>Draft genome sequence of rust myrtle Austropuccinia psidii MF-1, a brazilian biotype.</title>
        <authorList>
            <person name="Quecine M.C."/>
            <person name="Pachon D.M.R."/>
            <person name="Bonatelli M.L."/>
            <person name="Correr F.H."/>
            <person name="Franceschini L.M."/>
            <person name="Leite T.F."/>
            <person name="Margarido G.R.A."/>
            <person name="Almeida C.A."/>
            <person name="Ferrarezi J.A."/>
            <person name="Labate C.A."/>
        </authorList>
    </citation>
    <scope>NUCLEOTIDE SEQUENCE</scope>
    <source>
        <strain evidence="1">MF-1</strain>
    </source>
</reference>
<keyword evidence="2" id="KW-1185">Reference proteome</keyword>
<dbReference type="Proteomes" id="UP000765509">
    <property type="component" value="Unassembled WGS sequence"/>
</dbReference>
<evidence type="ECO:0000313" key="2">
    <source>
        <dbReference type="Proteomes" id="UP000765509"/>
    </source>
</evidence>
<proteinExistence type="predicted"/>
<organism evidence="1 2">
    <name type="scientific">Austropuccinia psidii MF-1</name>
    <dbReference type="NCBI Taxonomy" id="1389203"/>
    <lineage>
        <taxon>Eukaryota</taxon>
        <taxon>Fungi</taxon>
        <taxon>Dikarya</taxon>
        <taxon>Basidiomycota</taxon>
        <taxon>Pucciniomycotina</taxon>
        <taxon>Pucciniomycetes</taxon>
        <taxon>Pucciniales</taxon>
        <taxon>Sphaerophragmiaceae</taxon>
        <taxon>Austropuccinia</taxon>
    </lineage>
</organism>
<name>A0A9Q3EIR9_9BASI</name>
<accession>A0A9Q3EIR9</accession>
<gene>
    <name evidence="1" type="ORF">O181_063410</name>
</gene>
<protein>
    <submittedName>
        <fullName evidence="1">Uncharacterized protein</fullName>
    </submittedName>
</protein>
<sequence length="133" mass="15899">MKRNFLTIHKTAKDLHDMWKRACHKAARVTSEAKEYNKQRWDKSYIEPDFKEGDQVLVSILNFKNLKVHKKMRDSFLGPFTIIKLIAKMKWRSSLQRNFLGNTQYSQLVWLIHTSKQRRISSPPGRRIPLHHK</sequence>
<comment type="caution">
    <text evidence="1">The sequence shown here is derived from an EMBL/GenBank/DDBJ whole genome shotgun (WGS) entry which is preliminary data.</text>
</comment>